<feature type="transmembrane region" description="Helical" evidence="1">
    <location>
        <begin position="6"/>
        <end position="30"/>
    </location>
</feature>
<organism evidence="2 3">
    <name type="scientific">Adhaeribacter pallidiroseus</name>
    <dbReference type="NCBI Taxonomy" id="2072847"/>
    <lineage>
        <taxon>Bacteria</taxon>
        <taxon>Pseudomonadati</taxon>
        <taxon>Bacteroidota</taxon>
        <taxon>Cytophagia</taxon>
        <taxon>Cytophagales</taxon>
        <taxon>Hymenobacteraceae</taxon>
        <taxon>Adhaeribacter</taxon>
    </lineage>
</organism>
<dbReference type="RefSeq" id="WP_158546164.1">
    <property type="nucleotide sequence ID" value="NZ_QASA01000001.1"/>
</dbReference>
<reference evidence="2 3" key="1">
    <citation type="submission" date="2018-04" db="EMBL/GenBank/DDBJ databases">
        <title>Adhaeribacter sp. HMF7616 genome sequencing and assembly.</title>
        <authorList>
            <person name="Kang H."/>
            <person name="Kang J."/>
            <person name="Cha I."/>
            <person name="Kim H."/>
            <person name="Joh K."/>
        </authorList>
    </citation>
    <scope>NUCLEOTIDE SEQUENCE [LARGE SCALE GENOMIC DNA]</scope>
    <source>
        <strain evidence="2 3">HMF7616</strain>
    </source>
</reference>
<keyword evidence="1" id="KW-0812">Transmembrane</keyword>
<dbReference type="Proteomes" id="UP000253919">
    <property type="component" value="Unassembled WGS sequence"/>
</dbReference>
<comment type="caution">
    <text evidence="2">The sequence shown here is derived from an EMBL/GenBank/DDBJ whole genome shotgun (WGS) entry which is preliminary data.</text>
</comment>
<evidence type="ECO:0000313" key="2">
    <source>
        <dbReference type="EMBL" id="RDC64146.1"/>
    </source>
</evidence>
<protein>
    <submittedName>
        <fullName evidence="2">Uncharacterized protein</fullName>
    </submittedName>
</protein>
<name>A0A369QLP6_9BACT</name>
<evidence type="ECO:0000313" key="3">
    <source>
        <dbReference type="Proteomes" id="UP000253919"/>
    </source>
</evidence>
<sequence length="45" mass="5253">MAEYQLIYFGLAFLTSFNILLGMISLNFFLKSKQAKEQQELDKGY</sequence>
<dbReference type="AlphaFoldDB" id="A0A369QLP6"/>
<keyword evidence="1" id="KW-1133">Transmembrane helix</keyword>
<keyword evidence="3" id="KW-1185">Reference proteome</keyword>
<keyword evidence="1" id="KW-0472">Membrane</keyword>
<proteinExistence type="predicted"/>
<dbReference type="EMBL" id="QASA01000001">
    <property type="protein sequence ID" value="RDC64146.1"/>
    <property type="molecule type" value="Genomic_DNA"/>
</dbReference>
<gene>
    <name evidence="2" type="ORF">AHMF7616_02757</name>
</gene>
<accession>A0A369QLP6</accession>
<evidence type="ECO:0000256" key="1">
    <source>
        <dbReference type="SAM" id="Phobius"/>
    </source>
</evidence>